<keyword evidence="1" id="KW-0472">Membrane</keyword>
<accession>A0ABS4IHV6</accession>
<sequence length="59" mass="6932">MNKYDQNIIAIFFIVIITLFLFAYWLDINFGYGQMFLILAGGYGIYLNFKAIKKEQKPT</sequence>
<dbReference type="Proteomes" id="UP001519345">
    <property type="component" value="Unassembled WGS sequence"/>
</dbReference>
<name>A0ABS4IHV6_9BACI</name>
<reference evidence="2 3" key="1">
    <citation type="submission" date="2021-03" db="EMBL/GenBank/DDBJ databases">
        <title>Genomic Encyclopedia of Type Strains, Phase IV (KMG-IV): sequencing the most valuable type-strain genomes for metagenomic binning, comparative biology and taxonomic classification.</title>
        <authorList>
            <person name="Goeker M."/>
        </authorList>
    </citation>
    <scope>NUCLEOTIDE SEQUENCE [LARGE SCALE GENOMIC DNA]</scope>
    <source>
        <strain evidence="2 3">DSM 25609</strain>
    </source>
</reference>
<evidence type="ECO:0000313" key="3">
    <source>
        <dbReference type="Proteomes" id="UP001519345"/>
    </source>
</evidence>
<feature type="transmembrane region" description="Helical" evidence="1">
    <location>
        <begin position="7"/>
        <end position="26"/>
    </location>
</feature>
<evidence type="ECO:0000313" key="2">
    <source>
        <dbReference type="EMBL" id="MBP1970516.1"/>
    </source>
</evidence>
<keyword evidence="1" id="KW-1133">Transmembrane helix</keyword>
<dbReference type="EMBL" id="JAGGKX010000014">
    <property type="protein sequence ID" value="MBP1970516.1"/>
    <property type="molecule type" value="Genomic_DNA"/>
</dbReference>
<organism evidence="2 3">
    <name type="scientific">Virgibacillus natechei</name>
    <dbReference type="NCBI Taxonomy" id="1216297"/>
    <lineage>
        <taxon>Bacteria</taxon>
        <taxon>Bacillati</taxon>
        <taxon>Bacillota</taxon>
        <taxon>Bacilli</taxon>
        <taxon>Bacillales</taxon>
        <taxon>Bacillaceae</taxon>
        <taxon>Virgibacillus</taxon>
    </lineage>
</organism>
<feature type="transmembrane region" description="Helical" evidence="1">
    <location>
        <begin position="32"/>
        <end position="49"/>
    </location>
</feature>
<protein>
    <submittedName>
        <fullName evidence="2">Uncharacterized protein</fullName>
    </submittedName>
</protein>
<dbReference type="RefSeq" id="WP_209463645.1">
    <property type="nucleotide sequence ID" value="NZ_CP110224.1"/>
</dbReference>
<comment type="caution">
    <text evidence="2">The sequence shown here is derived from an EMBL/GenBank/DDBJ whole genome shotgun (WGS) entry which is preliminary data.</text>
</comment>
<evidence type="ECO:0000256" key="1">
    <source>
        <dbReference type="SAM" id="Phobius"/>
    </source>
</evidence>
<keyword evidence="1" id="KW-0812">Transmembrane</keyword>
<proteinExistence type="predicted"/>
<gene>
    <name evidence="2" type="ORF">J2Z83_002637</name>
</gene>
<keyword evidence="3" id="KW-1185">Reference proteome</keyword>